<organism evidence="1 2">
    <name type="scientific">Nematostella vectensis</name>
    <name type="common">Starlet sea anemone</name>
    <dbReference type="NCBI Taxonomy" id="45351"/>
    <lineage>
        <taxon>Eukaryota</taxon>
        <taxon>Metazoa</taxon>
        <taxon>Cnidaria</taxon>
        <taxon>Anthozoa</taxon>
        <taxon>Hexacorallia</taxon>
        <taxon>Actiniaria</taxon>
        <taxon>Edwardsiidae</taxon>
        <taxon>Nematostella</taxon>
    </lineage>
</organism>
<feature type="non-terminal residue" evidence="1">
    <location>
        <position position="1"/>
    </location>
</feature>
<dbReference type="HOGENOM" id="CLU_2874328_0_0_1"/>
<evidence type="ECO:0000313" key="1">
    <source>
        <dbReference type="EMBL" id="EDO28175.1"/>
    </source>
</evidence>
<dbReference type="AlphaFoldDB" id="A7T778"/>
<protein>
    <submittedName>
        <fullName evidence="1">Uncharacterized protein</fullName>
    </submittedName>
</protein>
<name>A7T778_NEMVE</name>
<keyword evidence="2" id="KW-1185">Reference proteome</keyword>
<reference evidence="1 2" key="1">
    <citation type="journal article" date="2007" name="Science">
        <title>Sea anemone genome reveals ancestral eumetazoan gene repertoire and genomic organization.</title>
        <authorList>
            <person name="Putnam N.H."/>
            <person name="Srivastava M."/>
            <person name="Hellsten U."/>
            <person name="Dirks B."/>
            <person name="Chapman J."/>
            <person name="Salamov A."/>
            <person name="Terry A."/>
            <person name="Shapiro H."/>
            <person name="Lindquist E."/>
            <person name="Kapitonov V.V."/>
            <person name="Jurka J."/>
            <person name="Genikhovich G."/>
            <person name="Grigoriev I.V."/>
            <person name="Lucas S.M."/>
            <person name="Steele R.E."/>
            <person name="Finnerty J.R."/>
            <person name="Technau U."/>
            <person name="Martindale M.Q."/>
            <person name="Rokhsar D.S."/>
        </authorList>
    </citation>
    <scope>NUCLEOTIDE SEQUENCE [LARGE SCALE GENOMIC DNA]</scope>
    <source>
        <strain evidence="2">CH2 X CH6</strain>
    </source>
</reference>
<dbReference type="Proteomes" id="UP000001593">
    <property type="component" value="Unassembled WGS sequence"/>
</dbReference>
<dbReference type="EMBL" id="DS471922">
    <property type="protein sequence ID" value="EDO28175.1"/>
    <property type="molecule type" value="Genomic_DNA"/>
</dbReference>
<sequence length="64" mass="7135">IFAHRMTIVHLLLYSLPPRCLISWLCACSSALIFAHRMTIAHLLLYLCTQDDHSSSAALSLHTG</sequence>
<accession>A7T778</accession>
<dbReference type="InParanoid" id="A7T778"/>
<evidence type="ECO:0000313" key="2">
    <source>
        <dbReference type="Proteomes" id="UP000001593"/>
    </source>
</evidence>
<gene>
    <name evidence="1" type="ORF">NEMVEDRAFT_v1g148621</name>
</gene>
<proteinExistence type="predicted"/>